<dbReference type="InterPro" id="IPR021409">
    <property type="entry name" value="DUF3047"/>
</dbReference>
<dbReference type="Pfam" id="PF11249">
    <property type="entry name" value="DUF3047"/>
    <property type="match status" value="1"/>
</dbReference>
<reference evidence="1 2" key="1">
    <citation type="submission" date="2016-04" db="EMBL/GenBank/DDBJ databases">
        <title>Complete genome sequence of natural rubber-degrading, novel Gram-negative bacterium, Rhizobacter gummiphilus strain NS21.</title>
        <authorList>
            <person name="Tabata M."/>
            <person name="Kasai D."/>
            <person name="Fukuda M."/>
        </authorList>
    </citation>
    <scope>NUCLEOTIDE SEQUENCE [LARGE SCALE GENOMIC DNA]</scope>
    <source>
        <strain evidence="1 2">NS21</strain>
    </source>
</reference>
<dbReference type="KEGG" id="rgu:A4W93_10270"/>
<organism evidence="1 2">
    <name type="scientific">Piscinibacter gummiphilus</name>
    <dbReference type="NCBI Taxonomy" id="946333"/>
    <lineage>
        <taxon>Bacteria</taxon>
        <taxon>Pseudomonadati</taxon>
        <taxon>Pseudomonadota</taxon>
        <taxon>Betaproteobacteria</taxon>
        <taxon>Burkholderiales</taxon>
        <taxon>Sphaerotilaceae</taxon>
        <taxon>Piscinibacter</taxon>
    </lineage>
</organism>
<dbReference type="Proteomes" id="UP000193427">
    <property type="component" value="Chromosome"/>
</dbReference>
<keyword evidence="2" id="KW-1185">Reference proteome</keyword>
<dbReference type="EMBL" id="CP015118">
    <property type="protein sequence ID" value="ARN20255.1"/>
    <property type="molecule type" value="Genomic_DNA"/>
</dbReference>
<protein>
    <recommendedName>
        <fullName evidence="3">DUF3047 domain-containing protein</fullName>
    </recommendedName>
</protein>
<evidence type="ECO:0000313" key="2">
    <source>
        <dbReference type="Proteomes" id="UP000193427"/>
    </source>
</evidence>
<evidence type="ECO:0008006" key="3">
    <source>
        <dbReference type="Google" id="ProtNLM"/>
    </source>
</evidence>
<gene>
    <name evidence="1" type="ORF">A4W93_10270</name>
</gene>
<name>A0A1W6L7I4_9BURK</name>
<dbReference type="AlphaFoldDB" id="A0A1W6L7I4"/>
<accession>A0A1W6L7I4</accession>
<proteinExistence type="predicted"/>
<sequence>MVVWLACASGVLGDTPLLAPVAGAVADAPPPAPWAVVLLPNQTKPQSRFVSAVVDGHAVLRISADNSYATLVHPLPHGSPQGHTLAWRWRVDQPLPKANLREKSGDDTAVKVCALFDEPLDKVPVGERLWLKAASTLAGADTPAATICYVWDAHLPAGTVLPSPFTRRVRYLVLHSEDVPLATWVSERRNLDADFLQLFGDEAKVVPPLVAVMLGADADNTHGHSVAYVSDLVLER</sequence>
<dbReference type="STRING" id="946333.A4W93_10270"/>
<evidence type="ECO:0000313" key="1">
    <source>
        <dbReference type="EMBL" id="ARN20255.1"/>
    </source>
</evidence>